<gene>
    <name evidence="2" type="ORF">WJX73_003326</name>
</gene>
<dbReference type="AlphaFoldDB" id="A0AAW1NWQ8"/>
<dbReference type="Pfam" id="PF03372">
    <property type="entry name" value="Exo_endo_phos"/>
    <property type="match status" value="1"/>
</dbReference>
<feature type="domain" description="Endonuclease/exonuclease/phosphatase" evidence="1">
    <location>
        <begin position="35"/>
        <end position="126"/>
    </location>
</feature>
<evidence type="ECO:0000313" key="2">
    <source>
        <dbReference type="EMBL" id="KAK9797737.1"/>
    </source>
</evidence>
<dbReference type="InterPro" id="IPR005135">
    <property type="entry name" value="Endo/exonuclease/phosphatase"/>
</dbReference>
<dbReference type="SUPFAM" id="SSF56219">
    <property type="entry name" value="DNase I-like"/>
    <property type="match status" value="1"/>
</dbReference>
<protein>
    <recommendedName>
        <fullName evidence="1">Endonuclease/exonuclease/phosphatase domain-containing protein</fullName>
    </recommendedName>
</protein>
<keyword evidence="3" id="KW-1185">Reference proteome</keyword>
<dbReference type="GO" id="GO:0003824">
    <property type="term" value="F:catalytic activity"/>
    <property type="evidence" value="ECO:0007669"/>
    <property type="project" value="InterPro"/>
</dbReference>
<reference evidence="2 3" key="1">
    <citation type="journal article" date="2024" name="Nat. Commun.">
        <title>Phylogenomics reveals the evolutionary origins of lichenization in chlorophyte algae.</title>
        <authorList>
            <person name="Puginier C."/>
            <person name="Libourel C."/>
            <person name="Otte J."/>
            <person name="Skaloud P."/>
            <person name="Haon M."/>
            <person name="Grisel S."/>
            <person name="Petersen M."/>
            <person name="Berrin J.G."/>
            <person name="Delaux P.M."/>
            <person name="Dal Grande F."/>
            <person name="Keller J."/>
        </authorList>
    </citation>
    <scope>NUCLEOTIDE SEQUENCE [LARGE SCALE GENOMIC DNA]</scope>
    <source>
        <strain evidence="2 3">SAG 2036</strain>
    </source>
</reference>
<organism evidence="2 3">
    <name type="scientific">Symbiochloris irregularis</name>
    <dbReference type="NCBI Taxonomy" id="706552"/>
    <lineage>
        <taxon>Eukaryota</taxon>
        <taxon>Viridiplantae</taxon>
        <taxon>Chlorophyta</taxon>
        <taxon>core chlorophytes</taxon>
        <taxon>Trebouxiophyceae</taxon>
        <taxon>Trebouxiales</taxon>
        <taxon>Trebouxiaceae</taxon>
        <taxon>Symbiochloris</taxon>
    </lineage>
</organism>
<evidence type="ECO:0000313" key="3">
    <source>
        <dbReference type="Proteomes" id="UP001465755"/>
    </source>
</evidence>
<proteinExistence type="predicted"/>
<comment type="caution">
    <text evidence="2">The sequence shown here is derived from an EMBL/GenBank/DDBJ whole genome shotgun (WGS) entry which is preliminary data.</text>
</comment>
<dbReference type="Proteomes" id="UP001465755">
    <property type="component" value="Unassembled WGS sequence"/>
</dbReference>
<name>A0AAW1NWQ8_9CHLO</name>
<dbReference type="InterPro" id="IPR036691">
    <property type="entry name" value="Endo/exonu/phosph_ase_sf"/>
</dbReference>
<dbReference type="Gene3D" id="3.60.10.10">
    <property type="entry name" value="Endonuclease/exonuclease/phosphatase"/>
    <property type="match status" value="1"/>
</dbReference>
<evidence type="ECO:0000259" key="1">
    <source>
        <dbReference type="Pfam" id="PF03372"/>
    </source>
</evidence>
<sequence>MPVAVETSLTPGAIFQRDFRTRGQQTVDGRPLRILQWNIERGYQLQRIISELKAADADIIALQEIDIGNERSDKYDTGVEIATQLCLNYAFLCEFEELHSPQRSADAQGGGVHGNAILSKFDISNVRAIEHR</sequence>
<dbReference type="EMBL" id="JALJOQ010000105">
    <property type="protein sequence ID" value="KAK9797737.1"/>
    <property type="molecule type" value="Genomic_DNA"/>
</dbReference>
<accession>A0AAW1NWQ8</accession>